<keyword evidence="4" id="KW-0235">DNA replication</keyword>
<proteinExistence type="predicted"/>
<dbReference type="Pfam" id="PF26466">
    <property type="entry name" value="DNA_primase_lrg_N"/>
    <property type="match status" value="1"/>
</dbReference>
<keyword evidence="6" id="KW-0408">Iron</keyword>
<dbReference type="GO" id="GO:0006269">
    <property type="term" value="P:DNA replication, synthesis of primer"/>
    <property type="evidence" value="ECO:0007669"/>
    <property type="project" value="UniProtKB-KW"/>
</dbReference>
<dbReference type="EMBL" id="JACVVK020000006">
    <property type="protein sequence ID" value="KAK7506673.1"/>
    <property type="molecule type" value="Genomic_DNA"/>
</dbReference>
<accession>A0ABD0M669</accession>
<evidence type="ECO:0000259" key="9">
    <source>
        <dbReference type="Pfam" id="PF04104"/>
    </source>
</evidence>
<feature type="domain" description="DNA primase large subunit C-terminal" evidence="9">
    <location>
        <begin position="165"/>
        <end position="318"/>
    </location>
</feature>
<protein>
    <recommendedName>
        <fullName evidence="9">DNA primase large subunit C-terminal domain-containing protein</fullName>
    </recommendedName>
</protein>
<name>A0ABD0M669_9CAEN</name>
<sequence>MTLYFEPPTGNISLQKLETFAVKRLELLLKVHAARGDVCRLQQVLCDEAVVAGSDCLIAGSTKDKVSHFILRLLIGGDPQMHTFFSQAEATLFDFHFSCMSEEEMNKFFHKVDRLLLKENIRISTPVLPKDFNVKDHLYRSRAPGGNSGYSMHHLSLEEVDTMVTSYPLCMASLLRTLRQKHRLGHHARIQLTLFLKEMGLPVHHALALWQGEYSQPPGSGSRCSHSWQKDGRRYTYSIRHLYGLEGARRNYRAHCCQSLQQTVLGCSEEGGCPYAHWDDTTLTAELSDTLRLQAAHLTEVLKLRGSGHYSAACQSTLGSSSLMETQRFMQLDTETLVKDSCVKGNADLQDMSCANGSNKTLGNTATGMPKSGFLVKTEHSVCWEPSPSLKGHGVVGIQREVEVKQCSGLQQPCSTAFMAKTETKLLPELAGFQSWGGSGTTACVPNKVENMGSSVLGHFFSSRMNLGSEVIADLEVRGDSKDKIVDMILLGTSSDKNDGLTTHVAAENVRAAALFRTEPTHRTTANDRSSTDTGISVRNSSLEVKLKFDDTTTNKQTQMVNAVTSTARVTASAATPLCLESDTAVTVQRCSRESDPKRRKLSQSSDSTVPGQLKRDVRDMCYQGQDVSSLLEAACASESRFEHEVCPSQVCDRHERHFVQSRTPTEVEIVKPVDYFYLSYRQLLNGLQSDVSIGAEIKI</sequence>
<feature type="region of interest" description="Disordered" evidence="8">
    <location>
        <begin position="590"/>
        <end position="613"/>
    </location>
</feature>
<dbReference type="AlphaFoldDB" id="A0ABD0M669"/>
<keyword evidence="7" id="KW-0411">Iron-sulfur</keyword>
<evidence type="ECO:0000256" key="3">
    <source>
        <dbReference type="ARBA" id="ARBA00022515"/>
    </source>
</evidence>
<evidence type="ECO:0000256" key="1">
    <source>
        <dbReference type="ARBA" id="ARBA00001966"/>
    </source>
</evidence>
<evidence type="ECO:0000256" key="2">
    <source>
        <dbReference type="ARBA" id="ARBA00022485"/>
    </source>
</evidence>
<keyword evidence="5" id="KW-0479">Metal-binding</keyword>
<organism evidence="10 11">
    <name type="scientific">Batillaria attramentaria</name>
    <dbReference type="NCBI Taxonomy" id="370345"/>
    <lineage>
        <taxon>Eukaryota</taxon>
        <taxon>Metazoa</taxon>
        <taxon>Spiralia</taxon>
        <taxon>Lophotrochozoa</taxon>
        <taxon>Mollusca</taxon>
        <taxon>Gastropoda</taxon>
        <taxon>Caenogastropoda</taxon>
        <taxon>Sorbeoconcha</taxon>
        <taxon>Cerithioidea</taxon>
        <taxon>Batillariidae</taxon>
        <taxon>Batillaria</taxon>
    </lineage>
</organism>
<dbReference type="GO" id="GO:0046872">
    <property type="term" value="F:metal ion binding"/>
    <property type="evidence" value="ECO:0007669"/>
    <property type="project" value="UniProtKB-KW"/>
</dbReference>
<keyword evidence="2" id="KW-0004">4Fe-4S</keyword>
<evidence type="ECO:0000256" key="5">
    <source>
        <dbReference type="ARBA" id="ARBA00022723"/>
    </source>
</evidence>
<dbReference type="PANTHER" id="PTHR10537:SF4">
    <property type="entry name" value="DNA PRIMASE LARGE SUBUNIT"/>
    <property type="match status" value="1"/>
</dbReference>
<dbReference type="InterPro" id="IPR058560">
    <property type="entry name" value="DNA_primase_C"/>
</dbReference>
<evidence type="ECO:0000256" key="7">
    <source>
        <dbReference type="ARBA" id="ARBA00023014"/>
    </source>
</evidence>
<keyword evidence="11" id="KW-1185">Reference proteome</keyword>
<evidence type="ECO:0000256" key="4">
    <source>
        <dbReference type="ARBA" id="ARBA00022705"/>
    </source>
</evidence>
<evidence type="ECO:0000313" key="10">
    <source>
        <dbReference type="EMBL" id="KAK7506673.1"/>
    </source>
</evidence>
<reference evidence="10 11" key="1">
    <citation type="journal article" date="2023" name="Sci. Data">
        <title>Genome assembly of the Korean intertidal mud-creeper Batillaria attramentaria.</title>
        <authorList>
            <person name="Patra A.K."/>
            <person name="Ho P.T."/>
            <person name="Jun S."/>
            <person name="Lee S.J."/>
            <person name="Kim Y."/>
            <person name="Won Y.J."/>
        </authorList>
    </citation>
    <scope>NUCLEOTIDE SEQUENCE [LARGE SCALE GENOMIC DNA]</scope>
    <source>
        <strain evidence="10">Wonlab-2016</strain>
    </source>
</reference>
<dbReference type="InterPro" id="IPR007238">
    <property type="entry name" value="DNA_primase_lsu_euk/arc"/>
</dbReference>
<dbReference type="Proteomes" id="UP001519460">
    <property type="component" value="Unassembled WGS sequence"/>
</dbReference>
<evidence type="ECO:0000256" key="8">
    <source>
        <dbReference type="SAM" id="MobiDB-lite"/>
    </source>
</evidence>
<dbReference type="Pfam" id="PF04104">
    <property type="entry name" value="DNA_primase_lrg"/>
    <property type="match status" value="1"/>
</dbReference>
<comment type="caution">
    <text evidence="10">The sequence shown here is derived from an EMBL/GenBank/DDBJ whole genome shotgun (WGS) entry which is preliminary data.</text>
</comment>
<gene>
    <name evidence="10" type="ORF">BaRGS_00002148</name>
</gene>
<evidence type="ECO:0000313" key="11">
    <source>
        <dbReference type="Proteomes" id="UP001519460"/>
    </source>
</evidence>
<comment type="cofactor">
    <cofactor evidence="1">
        <name>[4Fe-4S] cluster</name>
        <dbReference type="ChEBI" id="CHEBI:49883"/>
    </cofactor>
</comment>
<dbReference type="PANTHER" id="PTHR10537">
    <property type="entry name" value="DNA PRIMASE LARGE SUBUNIT"/>
    <property type="match status" value="1"/>
</dbReference>
<keyword evidence="3" id="KW-0639">Primosome</keyword>
<evidence type="ECO:0000256" key="6">
    <source>
        <dbReference type="ARBA" id="ARBA00023004"/>
    </source>
</evidence>
<dbReference type="Gene3D" id="1.20.930.80">
    <property type="match status" value="1"/>
</dbReference>
<dbReference type="GO" id="GO:0051539">
    <property type="term" value="F:4 iron, 4 sulfur cluster binding"/>
    <property type="evidence" value="ECO:0007669"/>
    <property type="project" value="UniProtKB-KW"/>
</dbReference>